<sequence length="201" mass="21847">MEITGTWGILSYPSVLGKGGGHCCRGQQRAEPVPQEPTVSHLADLTVPPDNTKSSSSCEKSDGPLGPLGNVVHSQPHGRFPSAPGWLHAKRRLLQFSESRQVPDLRLAVAWPAWAQPPERTWLIPSLVQETPARFWPEVDSGRGAFWEVMCSGTSVGRRAWGDSSALPAPGPGLPAGRLRPASQKLRTRCAFGRFRQVCLL</sequence>
<accession>A0ABM5DVM6</accession>
<keyword evidence="2" id="KW-1185">Reference proteome</keyword>
<organism evidence="2 3">
    <name type="scientific">Vicugna pacos</name>
    <name type="common">Alpaca</name>
    <name type="synonym">Lama pacos</name>
    <dbReference type="NCBI Taxonomy" id="30538"/>
    <lineage>
        <taxon>Eukaryota</taxon>
        <taxon>Metazoa</taxon>
        <taxon>Chordata</taxon>
        <taxon>Craniata</taxon>
        <taxon>Vertebrata</taxon>
        <taxon>Euteleostomi</taxon>
        <taxon>Mammalia</taxon>
        <taxon>Eutheria</taxon>
        <taxon>Laurasiatheria</taxon>
        <taxon>Artiodactyla</taxon>
        <taxon>Tylopoda</taxon>
        <taxon>Camelidae</taxon>
        <taxon>Vicugna</taxon>
    </lineage>
</organism>
<dbReference type="Proteomes" id="UP001652581">
    <property type="component" value="Chromosome 9"/>
</dbReference>
<gene>
    <name evidence="3" type="primary">LOC140698557</name>
</gene>
<evidence type="ECO:0000313" key="3">
    <source>
        <dbReference type="RefSeq" id="XP_072824956.1"/>
    </source>
</evidence>
<reference evidence="3" key="1">
    <citation type="submission" date="2025-08" db="UniProtKB">
        <authorList>
            <consortium name="RefSeq"/>
        </authorList>
    </citation>
    <scope>IDENTIFICATION</scope>
</reference>
<protein>
    <submittedName>
        <fullName evidence="3">Uncharacterized protein</fullName>
    </submittedName>
</protein>
<name>A0ABM5DVM6_VICPA</name>
<proteinExistence type="predicted"/>
<evidence type="ECO:0000256" key="1">
    <source>
        <dbReference type="SAM" id="MobiDB-lite"/>
    </source>
</evidence>
<feature type="region of interest" description="Disordered" evidence="1">
    <location>
        <begin position="21"/>
        <end position="70"/>
    </location>
</feature>
<dbReference type="GeneID" id="140698557"/>
<evidence type="ECO:0000313" key="2">
    <source>
        <dbReference type="Proteomes" id="UP001652581"/>
    </source>
</evidence>
<dbReference type="RefSeq" id="XP_072824956.1">
    <property type="nucleotide sequence ID" value="XM_072968855.1"/>
</dbReference>
<feature type="compositionally biased region" description="Polar residues" evidence="1">
    <location>
        <begin position="49"/>
        <end position="58"/>
    </location>
</feature>